<feature type="transmembrane region" description="Helical" evidence="5">
    <location>
        <begin position="20"/>
        <end position="43"/>
    </location>
</feature>
<dbReference type="PANTHER" id="PTHR11814">
    <property type="entry name" value="SULFATE TRANSPORTER"/>
    <property type="match status" value="1"/>
</dbReference>
<feature type="transmembrane region" description="Helical" evidence="5">
    <location>
        <begin position="336"/>
        <end position="356"/>
    </location>
</feature>
<evidence type="ECO:0000259" key="6">
    <source>
        <dbReference type="PROSITE" id="PS50801"/>
    </source>
</evidence>
<feature type="transmembrane region" description="Helical" evidence="5">
    <location>
        <begin position="262"/>
        <end position="286"/>
    </location>
</feature>
<name>A0A368DT39_9PROT</name>
<keyword evidence="3 5" id="KW-1133">Transmembrane helix</keyword>
<feature type="transmembrane region" description="Helical" evidence="5">
    <location>
        <begin position="172"/>
        <end position="190"/>
    </location>
</feature>
<dbReference type="PROSITE" id="PS50801">
    <property type="entry name" value="STAS"/>
    <property type="match status" value="1"/>
</dbReference>
<dbReference type="InterPro" id="IPR002645">
    <property type="entry name" value="STAS_dom"/>
</dbReference>
<evidence type="ECO:0000256" key="1">
    <source>
        <dbReference type="ARBA" id="ARBA00004141"/>
    </source>
</evidence>
<keyword evidence="2 5" id="KW-0812">Transmembrane</keyword>
<feature type="domain" description="STAS" evidence="6">
    <location>
        <begin position="446"/>
        <end position="559"/>
    </location>
</feature>
<keyword evidence="4 5" id="KW-0472">Membrane</keyword>
<dbReference type="Proteomes" id="UP000252132">
    <property type="component" value="Unassembled WGS sequence"/>
</dbReference>
<comment type="subcellular location">
    <subcellularLocation>
        <location evidence="1">Membrane</location>
        <topology evidence="1">Multi-pass membrane protein</topology>
    </subcellularLocation>
</comment>
<organism evidence="7 8">
    <name type="scientific">PS1 clade bacterium</name>
    <dbReference type="NCBI Taxonomy" id="2175152"/>
    <lineage>
        <taxon>Bacteria</taxon>
        <taxon>Pseudomonadati</taxon>
        <taxon>Pseudomonadota</taxon>
        <taxon>Alphaproteobacteria</taxon>
        <taxon>PS1 clade</taxon>
    </lineage>
</organism>
<reference evidence="7 8" key="1">
    <citation type="journal article" date="2018" name="Microbiome">
        <title>Fine metagenomic profile of the Mediterranean stratified and mixed water columns revealed by assembly and recruitment.</title>
        <authorList>
            <person name="Haro-Moreno J.M."/>
            <person name="Lopez-Perez M."/>
            <person name="De La Torre J.R."/>
            <person name="Picazo A."/>
            <person name="Camacho A."/>
            <person name="Rodriguez-Valera F."/>
        </authorList>
    </citation>
    <scope>NUCLEOTIDE SEQUENCE [LARGE SCALE GENOMIC DNA]</scope>
    <source>
        <strain evidence="7">MED-G55</strain>
    </source>
</reference>
<dbReference type="SUPFAM" id="SSF52091">
    <property type="entry name" value="SpoIIaa-like"/>
    <property type="match status" value="1"/>
</dbReference>
<feature type="transmembrane region" description="Helical" evidence="5">
    <location>
        <begin position="55"/>
        <end position="83"/>
    </location>
</feature>
<evidence type="ECO:0000256" key="2">
    <source>
        <dbReference type="ARBA" id="ARBA00022692"/>
    </source>
</evidence>
<accession>A0A368DT39</accession>
<dbReference type="NCBIfam" id="TIGR00815">
    <property type="entry name" value="sulP"/>
    <property type="match status" value="1"/>
</dbReference>
<feature type="transmembrane region" description="Helical" evidence="5">
    <location>
        <begin position="95"/>
        <end position="119"/>
    </location>
</feature>
<dbReference type="CDD" id="cd07042">
    <property type="entry name" value="STAS_SulP_like_sulfate_transporter"/>
    <property type="match status" value="1"/>
</dbReference>
<dbReference type="InterPro" id="IPR001902">
    <property type="entry name" value="SLC26A/SulP_fam"/>
</dbReference>
<evidence type="ECO:0000313" key="8">
    <source>
        <dbReference type="Proteomes" id="UP000252132"/>
    </source>
</evidence>
<feature type="transmembrane region" description="Helical" evidence="5">
    <location>
        <begin position="217"/>
        <end position="242"/>
    </location>
</feature>
<dbReference type="EMBL" id="QOQF01000041">
    <property type="protein sequence ID" value="RCL74979.1"/>
    <property type="molecule type" value="Genomic_DNA"/>
</dbReference>
<feature type="transmembrane region" description="Helical" evidence="5">
    <location>
        <begin position="392"/>
        <end position="423"/>
    </location>
</feature>
<dbReference type="InterPro" id="IPR036513">
    <property type="entry name" value="STAS_dom_sf"/>
</dbReference>
<dbReference type="Pfam" id="PF00916">
    <property type="entry name" value="Sulfate_transp"/>
    <property type="match status" value="1"/>
</dbReference>
<dbReference type="Pfam" id="PF01740">
    <property type="entry name" value="STAS"/>
    <property type="match status" value="1"/>
</dbReference>
<protein>
    <submittedName>
        <fullName evidence="7">STAS domain-containing protein</fullName>
    </submittedName>
</protein>
<dbReference type="GO" id="GO:0016020">
    <property type="term" value="C:membrane"/>
    <property type="evidence" value="ECO:0007669"/>
    <property type="project" value="UniProtKB-SubCell"/>
</dbReference>
<proteinExistence type="predicted"/>
<comment type="caution">
    <text evidence="7">The sequence shown here is derived from an EMBL/GenBank/DDBJ whole genome shotgun (WGS) entry which is preliminary data.</text>
</comment>
<evidence type="ECO:0000256" key="5">
    <source>
        <dbReference type="SAM" id="Phobius"/>
    </source>
</evidence>
<dbReference type="AlphaFoldDB" id="A0A368DT39"/>
<evidence type="ECO:0000256" key="4">
    <source>
        <dbReference type="ARBA" id="ARBA00023136"/>
    </source>
</evidence>
<dbReference type="Gene3D" id="3.30.750.24">
    <property type="entry name" value="STAS domain"/>
    <property type="match status" value="1"/>
</dbReference>
<feature type="transmembrane region" description="Helical" evidence="5">
    <location>
        <begin position="361"/>
        <end position="380"/>
    </location>
</feature>
<evidence type="ECO:0000313" key="7">
    <source>
        <dbReference type="EMBL" id="RCL74979.1"/>
    </source>
</evidence>
<sequence length="583" mass="61849">MPILSWGRTYRLPHLYQDISAAVIVTIMLIPQSLAYALLAGLPPEIGLYASMMPLVAYMIFGTSNTLAVGPVAVISLMTASAIGKLTVNGDIDYLSAAVMLALLSGIMLLLLGIFRLGFLANFLSHPVISGFIIAAGLLIATSQFGHILGIATSGQTLPALLISLSGGLNDINSAALIIGGASLVFLIWVRLGMKSLLEACGVSSGLAGNISRAGPLLAVFVSISAVQYFSLGNSVAIVGAIPQGLPSFTLPALSLDMVEVLWLPALFISIIGFVESVSVGQTLAARKNERIDSNQELIGLGAANIAASVSGGYPVTGGFARSVVNFDAGAATPAAGGFTAIGIGVATLVFTPYLYFLPKAVLAATIIIAVLSLIDLSVLKNSWRYSKSDFFAIFGTIIVTLFMGVEIGVSFGVTASIALYLYQTSQPHIAEIGLVPETQHFRNILRHNVMTSPLILSLRIDENLYFANAELIDKMIKERLEKSPDIRHVVLNCTSISLIDASALEVLENLNRFLVSHSIGLHFSELKGPVEDRLLKAKFLEHLNGQVFLHHFEAVSQLDPKTFVNPKALAEADQSAHDGSHI</sequence>
<feature type="transmembrane region" description="Helical" evidence="5">
    <location>
        <begin position="131"/>
        <end position="152"/>
    </location>
</feature>
<dbReference type="GO" id="GO:0055085">
    <property type="term" value="P:transmembrane transport"/>
    <property type="evidence" value="ECO:0007669"/>
    <property type="project" value="InterPro"/>
</dbReference>
<dbReference type="InterPro" id="IPR011547">
    <property type="entry name" value="SLC26A/SulP_dom"/>
</dbReference>
<evidence type="ECO:0000256" key="3">
    <source>
        <dbReference type="ARBA" id="ARBA00022989"/>
    </source>
</evidence>
<gene>
    <name evidence="7" type="ORF">DBW69_06815</name>
</gene>